<dbReference type="GO" id="GO:0042626">
    <property type="term" value="F:ATPase-coupled transmembrane transporter activity"/>
    <property type="evidence" value="ECO:0007669"/>
    <property type="project" value="TreeGrafter"/>
</dbReference>
<dbReference type="GO" id="GO:0005524">
    <property type="term" value="F:ATP binding"/>
    <property type="evidence" value="ECO:0007669"/>
    <property type="project" value="UniProtKB-KW"/>
</dbReference>
<dbReference type="GO" id="GO:0016020">
    <property type="term" value="C:membrane"/>
    <property type="evidence" value="ECO:0007669"/>
    <property type="project" value="UniProtKB-SubCell"/>
</dbReference>
<sequence>MSRTKEHKPLLEFKNISCVVKERPEPILHDISGTVYESEIAALMGPSGAGKTTLLHILARQEVFGTVTGTTTRHCEGFEIGFVSQQDIFEPFLTTKETMQLYAELMLPSYTTTEERTQKVANLLSELGLAEVADMYVGGNDFSGGAKTLSGGEKRRLSVGVTIVNDPQLIFLDEPTTGLDAGTAMEVMSILRVLTTKGCGIICSIHQPRYDIFREFDQCFFMADGVLVAAGHRVDLLNFYKEIFPHQPMREEDVADLFLDYLSTLNATSAAQVADKWFAFPTAHTRVKTPRDRSKRSFFAARADERPGFIRRTGLLIRFNGP</sequence>
<gene>
    <name evidence="9" type="ORF">CYMTET_6145</name>
</gene>
<dbReference type="InterPro" id="IPR050352">
    <property type="entry name" value="ABCG_transporters"/>
</dbReference>
<dbReference type="InterPro" id="IPR017871">
    <property type="entry name" value="ABC_transporter-like_CS"/>
</dbReference>
<dbReference type="PROSITE" id="PS00211">
    <property type="entry name" value="ABC_TRANSPORTER_1"/>
    <property type="match status" value="1"/>
</dbReference>
<reference evidence="9 10" key="1">
    <citation type="journal article" date="2015" name="Genome Biol. Evol.">
        <title>Comparative Genomics of a Bacterivorous Green Alga Reveals Evolutionary Causalities and Consequences of Phago-Mixotrophic Mode of Nutrition.</title>
        <authorList>
            <person name="Burns J.A."/>
            <person name="Paasch A."/>
            <person name="Narechania A."/>
            <person name="Kim E."/>
        </authorList>
    </citation>
    <scope>NUCLEOTIDE SEQUENCE [LARGE SCALE GENOMIC DNA]</scope>
    <source>
        <strain evidence="9 10">PLY_AMNH</strain>
    </source>
</reference>
<dbReference type="PANTHER" id="PTHR48041:SF139">
    <property type="entry name" value="PROTEIN SCARLET"/>
    <property type="match status" value="1"/>
</dbReference>
<comment type="caution">
    <text evidence="9">The sequence shown here is derived from an EMBL/GenBank/DDBJ whole genome shotgun (WGS) entry which is preliminary data.</text>
</comment>
<evidence type="ECO:0000256" key="2">
    <source>
        <dbReference type="ARBA" id="ARBA00022448"/>
    </source>
</evidence>
<dbReference type="SUPFAM" id="SSF52540">
    <property type="entry name" value="P-loop containing nucleoside triphosphate hydrolases"/>
    <property type="match status" value="1"/>
</dbReference>
<keyword evidence="7" id="KW-0472">Membrane</keyword>
<dbReference type="InterPro" id="IPR027417">
    <property type="entry name" value="P-loop_NTPase"/>
</dbReference>
<evidence type="ECO:0000256" key="1">
    <source>
        <dbReference type="ARBA" id="ARBA00004141"/>
    </source>
</evidence>
<evidence type="ECO:0000313" key="9">
    <source>
        <dbReference type="EMBL" id="KAK3286288.1"/>
    </source>
</evidence>
<dbReference type="SMART" id="SM00382">
    <property type="entry name" value="AAA"/>
    <property type="match status" value="1"/>
</dbReference>
<dbReference type="PANTHER" id="PTHR48041">
    <property type="entry name" value="ABC TRANSPORTER G FAMILY MEMBER 28"/>
    <property type="match status" value="1"/>
</dbReference>
<dbReference type="InterPro" id="IPR003439">
    <property type="entry name" value="ABC_transporter-like_ATP-bd"/>
</dbReference>
<dbReference type="PROSITE" id="PS50893">
    <property type="entry name" value="ABC_TRANSPORTER_2"/>
    <property type="match status" value="1"/>
</dbReference>
<evidence type="ECO:0000256" key="5">
    <source>
        <dbReference type="ARBA" id="ARBA00022840"/>
    </source>
</evidence>
<proteinExistence type="predicted"/>
<evidence type="ECO:0000256" key="6">
    <source>
        <dbReference type="ARBA" id="ARBA00022989"/>
    </source>
</evidence>
<keyword evidence="5" id="KW-0067">ATP-binding</keyword>
<name>A0AAE0GY22_9CHLO</name>
<evidence type="ECO:0000259" key="8">
    <source>
        <dbReference type="PROSITE" id="PS50893"/>
    </source>
</evidence>
<comment type="subcellular location">
    <subcellularLocation>
        <location evidence="1">Membrane</location>
        <topology evidence="1">Multi-pass membrane protein</topology>
    </subcellularLocation>
</comment>
<protein>
    <recommendedName>
        <fullName evidence="8">ABC transporter domain-containing protein</fullName>
    </recommendedName>
</protein>
<dbReference type="Pfam" id="PF00005">
    <property type="entry name" value="ABC_tran"/>
    <property type="match status" value="1"/>
</dbReference>
<evidence type="ECO:0000313" key="10">
    <source>
        <dbReference type="Proteomes" id="UP001190700"/>
    </source>
</evidence>
<organism evidence="9 10">
    <name type="scientific">Cymbomonas tetramitiformis</name>
    <dbReference type="NCBI Taxonomy" id="36881"/>
    <lineage>
        <taxon>Eukaryota</taxon>
        <taxon>Viridiplantae</taxon>
        <taxon>Chlorophyta</taxon>
        <taxon>Pyramimonadophyceae</taxon>
        <taxon>Pyramimonadales</taxon>
        <taxon>Pyramimonadaceae</taxon>
        <taxon>Cymbomonas</taxon>
    </lineage>
</organism>
<dbReference type="Gene3D" id="3.40.50.300">
    <property type="entry name" value="P-loop containing nucleotide triphosphate hydrolases"/>
    <property type="match status" value="1"/>
</dbReference>
<evidence type="ECO:0000256" key="4">
    <source>
        <dbReference type="ARBA" id="ARBA00022741"/>
    </source>
</evidence>
<keyword evidence="6" id="KW-1133">Transmembrane helix</keyword>
<keyword evidence="4" id="KW-0547">Nucleotide-binding</keyword>
<evidence type="ECO:0000256" key="3">
    <source>
        <dbReference type="ARBA" id="ARBA00022692"/>
    </source>
</evidence>
<keyword evidence="2" id="KW-0813">Transport</keyword>
<dbReference type="GO" id="GO:0016887">
    <property type="term" value="F:ATP hydrolysis activity"/>
    <property type="evidence" value="ECO:0007669"/>
    <property type="project" value="InterPro"/>
</dbReference>
<dbReference type="EMBL" id="LGRX02001352">
    <property type="protein sequence ID" value="KAK3286288.1"/>
    <property type="molecule type" value="Genomic_DNA"/>
</dbReference>
<keyword evidence="3" id="KW-0812">Transmembrane</keyword>
<dbReference type="AlphaFoldDB" id="A0AAE0GY22"/>
<keyword evidence="10" id="KW-1185">Reference proteome</keyword>
<evidence type="ECO:0000256" key="7">
    <source>
        <dbReference type="ARBA" id="ARBA00023136"/>
    </source>
</evidence>
<feature type="non-terminal residue" evidence="9">
    <location>
        <position position="322"/>
    </location>
</feature>
<dbReference type="Proteomes" id="UP001190700">
    <property type="component" value="Unassembled WGS sequence"/>
</dbReference>
<feature type="domain" description="ABC transporter" evidence="8">
    <location>
        <begin position="11"/>
        <end position="249"/>
    </location>
</feature>
<accession>A0AAE0GY22</accession>
<dbReference type="InterPro" id="IPR003593">
    <property type="entry name" value="AAA+_ATPase"/>
</dbReference>